<feature type="transmembrane region" description="Helical" evidence="6">
    <location>
        <begin position="96"/>
        <end position="115"/>
    </location>
</feature>
<name>A0A0A0HHZ9_9RHOB</name>
<dbReference type="Pfam" id="PF03739">
    <property type="entry name" value="LptF_LptG"/>
    <property type="match status" value="1"/>
</dbReference>
<accession>A0A0A0HHZ9</accession>
<evidence type="ECO:0000256" key="3">
    <source>
        <dbReference type="ARBA" id="ARBA00022692"/>
    </source>
</evidence>
<protein>
    <submittedName>
        <fullName evidence="7">Putative permease</fullName>
    </submittedName>
</protein>
<dbReference type="GO" id="GO:0015920">
    <property type="term" value="P:lipopolysaccharide transport"/>
    <property type="evidence" value="ECO:0007669"/>
    <property type="project" value="TreeGrafter"/>
</dbReference>
<keyword evidence="3 6" id="KW-0812">Transmembrane</keyword>
<reference evidence="7 8" key="1">
    <citation type="submission" date="2013-01" db="EMBL/GenBank/DDBJ databases">
        <authorList>
            <person name="Fiebig A."/>
            <person name="Goeker M."/>
            <person name="Klenk H.-P.P."/>
        </authorList>
    </citation>
    <scope>NUCLEOTIDE SEQUENCE [LARGE SCALE GENOMIC DNA]</scope>
    <source>
        <strain evidence="7 8">DSM 17069</strain>
    </source>
</reference>
<comment type="caution">
    <text evidence="7">The sequence shown here is derived from an EMBL/GenBank/DDBJ whole genome shotgun (WGS) entry which is preliminary data.</text>
</comment>
<dbReference type="EMBL" id="AONH01000016">
    <property type="protein sequence ID" value="KGM86596.1"/>
    <property type="molecule type" value="Genomic_DNA"/>
</dbReference>
<dbReference type="NCBIfam" id="TIGR04408">
    <property type="entry name" value="LptG_lptG"/>
    <property type="match status" value="1"/>
</dbReference>
<keyword evidence="5 6" id="KW-0472">Membrane</keyword>
<keyword evidence="2" id="KW-1003">Cell membrane</keyword>
<proteinExistence type="predicted"/>
<dbReference type="GO" id="GO:0043190">
    <property type="term" value="C:ATP-binding cassette (ABC) transporter complex"/>
    <property type="evidence" value="ECO:0007669"/>
    <property type="project" value="InterPro"/>
</dbReference>
<dbReference type="PATRIC" id="fig|1288298.3.peg.2904"/>
<feature type="transmembrane region" description="Helical" evidence="6">
    <location>
        <begin position="280"/>
        <end position="299"/>
    </location>
</feature>
<feature type="transmembrane region" description="Helical" evidence="6">
    <location>
        <begin position="336"/>
        <end position="360"/>
    </location>
</feature>
<comment type="subcellular location">
    <subcellularLocation>
        <location evidence="1">Cell membrane</location>
        <topology evidence="1">Multi-pass membrane protein</topology>
    </subcellularLocation>
</comment>
<dbReference type="InterPro" id="IPR005495">
    <property type="entry name" value="LptG/LptF_permease"/>
</dbReference>
<feature type="transmembrane region" description="Helical" evidence="6">
    <location>
        <begin position="306"/>
        <end position="324"/>
    </location>
</feature>
<dbReference type="AlphaFoldDB" id="A0A0A0HHZ9"/>
<dbReference type="STRING" id="215743.ROSMUCSMR3_03440"/>
<evidence type="ECO:0000256" key="2">
    <source>
        <dbReference type="ARBA" id="ARBA00022475"/>
    </source>
</evidence>
<evidence type="ECO:0000256" key="6">
    <source>
        <dbReference type="SAM" id="Phobius"/>
    </source>
</evidence>
<dbReference type="InterPro" id="IPR030923">
    <property type="entry name" value="LptG"/>
</dbReference>
<feature type="transmembrane region" description="Helical" evidence="6">
    <location>
        <begin position="57"/>
        <end position="75"/>
    </location>
</feature>
<dbReference type="GO" id="GO:0055085">
    <property type="term" value="P:transmembrane transport"/>
    <property type="evidence" value="ECO:0007669"/>
    <property type="project" value="InterPro"/>
</dbReference>
<evidence type="ECO:0000313" key="7">
    <source>
        <dbReference type="EMBL" id="KGM86596.1"/>
    </source>
</evidence>
<keyword evidence="4 6" id="KW-1133">Transmembrane helix</keyword>
<dbReference type="eggNOG" id="COG0795">
    <property type="taxonomic scope" value="Bacteria"/>
</dbReference>
<sequence>MILERYFGRRFFMSFMAVTITMIVIMGLIDLMDELGDFPELAFGQVLGIVLLKLPEAYYEIIPLVMILASVALFLRLARSSEMVVLRASGRSALRGLLAPAAVALAIGLLGLAVGNPLVAATAKRHHDLVNSYSGRTYSDLAIASEGLWLRQGGTAGQTVIYAARSSSDLSTLYGPSFYDFAPDGQPLRRISANTARLEAGAWLLEDAKIWDLAENINPEATARQEAQLSVPSDLTQDRILDSFGSPEYIPIWELPKFIDQLEEAGFSARRYAIWFQSELAQPVFLVALVLISAALTMGHTRGANVGLSVLTAVLLGFGLHYVRNFAHILGENGQLPILLAAWAPPVASLFIGLGILLHLEDG</sequence>
<evidence type="ECO:0000256" key="4">
    <source>
        <dbReference type="ARBA" id="ARBA00022989"/>
    </source>
</evidence>
<dbReference type="PANTHER" id="PTHR33529:SF2">
    <property type="entry name" value="LIPOPOLYSACCHARIDE EXPORT SYSTEM PERMEASE PROTEIN LPTG"/>
    <property type="match status" value="1"/>
</dbReference>
<organism evidence="7 8">
    <name type="scientific">Roseovarius mucosus DSM 17069</name>
    <dbReference type="NCBI Taxonomy" id="1288298"/>
    <lineage>
        <taxon>Bacteria</taxon>
        <taxon>Pseudomonadati</taxon>
        <taxon>Pseudomonadota</taxon>
        <taxon>Alphaproteobacteria</taxon>
        <taxon>Rhodobacterales</taxon>
        <taxon>Roseobacteraceae</taxon>
        <taxon>Roseovarius</taxon>
    </lineage>
</organism>
<dbReference type="HOGENOM" id="CLU_028799_2_0_5"/>
<dbReference type="Proteomes" id="UP000030021">
    <property type="component" value="Unassembled WGS sequence"/>
</dbReference>
<gene>
    <name evidence="7" type="ORF">rosmuc_02887</name>
</gene>
<dbReference type="PANTHER" id="PTHR33529">
    <property type="entry name" value="SLR0882 PROTEIN-RELATED"/>
    <property type="match status" value="1"/>
</dbReference>
<dbReference type="RefSeq" id="WP_037269725.1">
    <property type="nucleotide sequence ID" value="NZ_KN293975.1"/>
</dbReference>
<evidence type="ECO:0000313" key="8">
    <source>
        <dbReference type="Proteomes" id="UP000030021"/>
    </source>
</evidence>
<evidence type="ECO:0000256" key="5">
    <source>
        <dbReference type="ARBA" id="ARBA00023136"/>
    </source>
</evidence>
<evidence type="ECO:0000256" key="1">
    <source>
        <dbReference type="ARBA" id="ARBA00004651"/>
    </source>
</evidence>
<feature type="transmembrane region" description="Helical" evidence="6">
    <location>
        <begin position="12"/>
        <end position="29"/>
    </location>
</feature>